<sequence length="46" mass="5315">MNNLRIILSASPSREMFTRINNMNKSKDSMEKALQLGCWGPNTIRF</sequence>
<dbReference type="Proteomes" id="UP001164250">
    <property type="component" value="Chromosome 3"/>
</dbReference>
<accession>A0ACC1BP46</accession>
<evidence type="ECO:0000313" key="2">
    <source>
        <dbReference type="Proteomes" id="UP001164250"/>
    </source>
</evidence>
<reference evidence="2" key="1">
    <citation type="journal article" date="2023" name="G3 (Bethesda)">
        <title>Genome assembly and association tests identify interacting loci associated with vigor, precocity, and sex in interspecific pistachio rootstocks.</title>
        <authorList>
            <person name="Palmer W."/>
            <person name="Jacygrad E."/>
            <person name="Sagayaradj S."/>
            <person name="Cavanaugh K."/>
            <person name="Han R."/>
            <person name="Bertier L."/>
            <person name="Beede B."/>
            <person name="Kafkas S."/>
            <person name="Golino D."/>
            <person name="Preece J."/>
            <person name="Michelmore R."/>
        </authorList>
    </citation>
    <scope>NUCLEOTIDE SEQUENCE [LARGE SCALE GENOMIC DNA]</scope>
</reference>
<comment type="caution">
    <text evidence="1">The sequence shown here is derived from an EMBL/GenBank/DDBJ whole genome shotgun (WGS) entry which is preliminary data.</text>
</comment>
<proteinExistence type="predicted"/>
<organism evidence="1 2">
    <name type="scientific">Pistacia atlantica</name>
    <dbReference type="NCBI Taxonomy" id="434234"/>
    <lineage>
        <taxon>Eukaryota</taxon>
        <taxon>Viridiplantae</taxon>
        <taxon>Streptophyta</taxon>
        <taxon>Embryophyta</taxon>
        <taxon>Tracheophyta</taxon>
        <taxon>Spermatophyta</taxon>
        <taxon>Magnoliopsida</taxon>
        <taxon>eudicotyledons</taxon>
        <taxon>Gunneridae</taxon>
        <taxon>Pentapetalae</taxon>
        <taxon>rosids</taxon>
        <taxon>malvids</taxon>
        <taxon>Sapindales</taxon>
        <taxon>Anacardiaceae</taxon>
        <taxon>Pistacia</taxon>
    </lineage>
</organism>
<evidence type="ECO:0000313" key="1">
    <source>
        <dbReference type="EMBL" id="KAJ0100849.1"/>
    </source>
</evidence>
<name>A0ACC1BP46_9ROSI</name>
<protein>
    <submittedName>
        <fullName evidence="1">Uncharacterized protein</fullName>
    </submittedName>
</protein>
<keyword evidence="2" id="KW-1185">Reference proteome</keyword>
<gene>
    <name evidence="1" type="ORF">Patl1_04530</name>
</gene>
<dbReference type="EMBL" id="CM047899">
    <property type="protein sequence ID" value="KAJ0100849.1"/>
    <property type="molecule type" value="Genomic_DNA"/>
</dbReference>